<proteinExistence type="predicted"/>
<gene>
    <name evidence="1" type="ORF">P7K49_012424</name>
</gene>
<evidence type="ECO:0000313" key="1">
    <source>
        <dbReference type="EMBL" id="KAK2112677.1"/>
    </source>
</evidence>
<evidence type="ECO:0000313" key="2">
    <source>
        <dbReference type="Proteomes" id="UP001266305"/>
    </source>
</evidence>
<reference evidence="1 2" key="1">
    <citation type="submission" date="2023-05" db="EMBL/GenBank/DDBJ databases">
        <title>B98-5 Cell Line De Novo Hybrid Assembly: An Optical Mapping Approach.</title>
        <authorList>
            <person name="Kananen K."/>
            <person name="Auerbach J.A."/>
            <person name="Kautto E."/>
            <person name="Blachly J.S."/>
        </authorList>
    </citation>
    <scope>NUCLEOTIDE SEQUENCE [LARGE SCALE GENOMIC DNA]</scope>
    <source>
        <strain evidence="1">B95-8</strain>
        <tissue evidence="1">Cell line</tissue>
    </source>
</reference>
<dbReference type="PANTHER" id="PTHR12295:SF29">
    <property type="entry name" value="PROTEIN FURRY HOMOLOG"/>
    <property type="match status" value="1"/>
</dbReference>
<organism evidence="1 2">
    <name type="scientific">Saguinus oedipus</name>
    <name type="common">Cotton-top tamarin</name>
    <name type="synonym">Oedipomidas oedipus</name>
    <dbReference type="NCBI Taxonomy" id="9490"/>
    <lineage>
        <taxon>Eukaryota</taxon>
        <taxon>Metazoa</taxon>
        <taxon>Chordata</taxon>
        <taxon>Craniata</taxon>
        <taxon>Vertebrata</taxon>
        <taxon>Euteleostomi</taxon>
        <taxon>Mammalia</taxon>
        <taxon>Eutheria</taxon>
        <taxon>Euarchontoglires</taxon>
        <taxon>Primates</taxon>
        <taxon>Haplorrhini</taxon>
        <taxon>Platyrrhini</taxon>
        <taxon>Cebidae</taxon>
        <taxon>Callitrichinae</taxon>
        <taxon>Saguinus</taxon>
    </lineage>
</organism>
<comment type="caution">
    <text evidence="1">The sequence shown here is derived from an EMBL/GenBank/DDBJ whole genome shotgun (WGS) entry which is preliminary data.</text>
</comment>
<protein>
    <submittedName>
        <fullName evidence="1">Uncharacterized protein</fullName>
    </submittedName>
</protein>
<dbReference type="InterPro" id="IPR039867">
    <property type="entry name" value="Furry/Tao3/Mor2"/>
</dbReference>
<dbReference type="Proteomes" id="UP001266305">
    <property type="component" value="Unassembled WGS sequence"/>
</dbReference>
<sequence length="281" mass="32157">MATTPDGTVSYDNKAIGTPSVGVLLKQLVPLMRLESIEITESLLLSEGDYRCYSHFFDEEILISALEKSGIEPMLSVAQELVEELHPLMKEALERRPENKKRRERRDLLRLQLLRIFELLADAAVISDSTNGALERDTLALGALFLEYVDLTRMLLEAENDKEVEILKDIRAHFSAMVANLIQCVPVHHRRFLFPQQSLRHHLFILFSQWAGPFSIMFTPLDRYSDRNHQITRYQYCALKAMSAVLCCGPVFDNVGLSPDGYLYKWLDNILACQDLRAQTL</sequence>
<name>A0ABQ9VTP4_SAGOE</name>
<keyword evidence="2" id="KW-1185">Reference proteome</keyword>
<dbReference type="PANTHER" id="PTHR12295">
    <property type="entry name" value="FURRY-RELATED"/>
    <property type="match status" value="1"/>
</dbReference>
<dbReference type="EMBL" id="JASSZA010000005">
    <property type="protein sequence ID" value="KAK2112677.1"/>
    <property type="molecule type" value="Genomic_DNA"/>
</dbReference>
<accession>A0ABQ9VTP4</accession>